<dbReference type="EMBL" id="VOOS01000002">
    <property type="protein sequence ID" value="TXB66145.1"/>
    <property type="molecule type" value="Genomic_DNA"/>
</dbReference>
<keyword evidence="2" id="KW-1185">Reference proteome</keyword>
<reference evidence="1 2" key="1">
    <citation type="submission" date="2019-08" db="EMBL/GenBank/DDBJ databases">
        <title>Genome of Vicingus serpentipes NCIMB 15042.</title>
        <authorList>
            <person name="Bowman J.P."/>
        </authorList>
    </citation>
    <scope>NUCLEOTIDE SEQUENCE [LARGE SCALE GENOMIC DNA]</scope>
    <source>
        <strain evidence="1 2">NCIMB 15042</strain>
    </source>
</reference>
<comment type="caution">
    <text evidence="1">The sequence shown here is derived from an EMBL/GenBank/DDBJ whole genome shotgun (WGS) entry which is preliminary data.</text>
</comment>
<proteinExistence type="predicted"/>
<dbReference type="Proteomes" id="UP000321721">
    <property type="component" value="Unassembled WGS sequence"/>
</dbReference>
<dbReference type="AlphaFoldDB" id="A0A5C6RW20"/>
<evidence type="ECO:0000313" key="2">
    <source>
        <dbReference type="Proteomes" id="UP000321721"/>
    </source>
</evidence>
<organism evidence="1 2">
    <name type="scientific">Vicingus serpentipes</name>
    <dbReference type="NCBI Taxonomy" id="1926625"/>
    <lineage>
        <taxon>Bacteria</taxon>
        <taxon>Pseudomonadati</taxon>
        <taxon>Bacteroidota</taxon>
        <taxon>Flavobacteriia</taxon>
        <taxon>Flavobacteriales</taxon>
        <taxon>Vicingaceae</taxon>
        <taxon>Vicingus</taxon>
    </lineage>
</organism>
<protein>
    <submittedName>
        <fullName evidence="1">Uncharacterized protein</fullName>
    </submittedName>
</protein>
<name>A0A5C6RW20_9FLAO</name>
<gene>
    <name evidence="1" type="ORF">FRY74_06120</name>
</gene>
<accession>A0A5C6RW20</accession>
<evidence type="ECO:0000313" key="1">
    <source>
        <dbReference type="EMBL" id="TXB66145.1"/>
    </source>
</evidence>
<dbReference type="RefSeq" id="WP_147099639.1">
    <property type="nucleotide sequence ID" value="NZ_VOOS01000002.1"/>
</dbReference>
<sequence length="119" mass="13944">MKSKKEFLQEVKHANTINHVLDCNKMKVDESKNYQQLNKEVFNQIDALEELLHQLNLPANKVMLNICESLTSIDLLLHQMELLHHELKYEANPNSKSAKEDLTTLREDFLGRAKTYCKY</sequence>